<name>A0A2G8JE72_STIJA</name>
<dbReference type="OrthoDB" id="5667at2759"/>
<sequence length="116" mass="12616">MIGCTLVHNVYVLSILAFFSGISQGVNSSGVSGTIPTTICSHHFSEAIAISYFVDGVAMQLGGFFSGFLHDLLGSTIYIYRLDAGLCFMILPWVFVWACTDDSVQQCQPEINPKKV</sequence>
<keyword evidence="2" id="KW-1185">Reference proteome</keyword>
<proteinExistence type="predicted"/>
<gene>
    <name evidence="1" type="ORF">BSL78_29135</name>
</gene>
<evidence type="ECO:0000313" key="2">
    <source>
        <dbReference type="Proteomes" id="UP000230750"/>
    </source>
</evidence>
<dbReference type="Gene3D" id="1.20.1250.20">
    <property type="entry name" value="MFS general substrate transporter like domains"/>
    <property type="match status" value="1"/>
</dbReference>
<evidence type="ECO:0000313" key="1">
    <source>
        <dbReference type="EMBL" id="PIK34046.1"/>
    </source>
</evidence>
<dbReference type="Proteomes" id="UP000230750">
    <property type="component" value="Unassembled WGS sequence"/>
</dbReference>
<comment type="caution">
    <text evidence="1">The sequence shown here is derived from an EMBL/GenBank/DDBJ whole genome shotgun (WGS) entry which is preliminary data.</text>
</comment>
<organism evidence="1 2">
    <name type="scientific">Stichopus japonicus</name>
    <name type="common">Sea cucumber</name>
    <dbReference type="NCBI Taxonomy" id="307972"/>
    <lineage>
        <taxon>Eukaryota</taxon>
        <taxon>Metazoa</taxon>
        <taxon>Echinodermata</taxon>
        <taxon>Eleutherozoa</taxon>
        <taxon>Echinozoa</taxon>
        <taxon>Holothuroidea</taxon>
        <taxon>Aspidochirotacea</taxon>
        <taxon>Aspidochirotida</taxon>
        <taxon>Stichopodidae</taxon>
        <taxon>Apostichopus</taxon>
    </lineage>
</organism>
<accession>A0A2G8JE72</accession>
<reference evidence="1 2" key="1">
    <citation type="journal article" date="2017" name="PLoS Biol.">
        <title>The sea cucumber genome provides insights into morphological evolution and visceral regeneration.</title>
        <authorList>
            <person name="Zhang X."/>
            <person name="Sun L."/>
            <person name="Yuan J."/>
            <person name="Sun Y."/>
            <person name="Gao Y."/>
            <person name="Zhang L."/>
            <person name="Li S."/>
            <person name="Dai H."/>
            <person name="Hamel J.F."/>
            <person name="Liu C."/>
            <person name="Yu Y."/>
            <person name="Liu S."/>
            <person name="Lin W."/>
            <person name="Guo K."/>
            <person name="Jin S."/>
            <person name="Xu P."/>
            <person name="Storey K.B."/>
            <person name="Huan P."/>
            <person name="Zhang T."/>
            <person name="Zhou Y."/>
            <person name="Zhang J."/>
            <person name="Lin C."/>
            <person name="Li X."/>
            <person name="Xing L."/>
            <person name="Huo D."/>
            <person name="Sun M."/>
            <person name="Wang L."/>
            <person name="Mercier A."/>
            <person name="Li F."/>
            <person name="Yang H."/>
            <person name="Xiang J."/>
        </authorList>
    </citation>
    <scope>NUCLEOTIDE SEQUENCE [LARGE SCALE GENOMIC DNA]</scope>
    <source>
        <strain evidence="1">Shaxun</strain>
        <tissue evidence="1">Muscle</tissue>
    </source>
</reference>
<dbReference type="EMBL" id="MRZV01002306">
    <property type="protein sequence ID" value="PIK34046.1"/>
    <property type="molecule type" value="Genomic_DNA"/>
</dbReference>
<protein>
    <submittedName>
        <fullName evidence="1">Uncharacterized protein</fullName>
    </submittedName>
</protein>
<dbReference type="AlphaFoldDB" id="A0A2G8JE72"/>
<dbReference type="SUPFAM" id="SSF103473">
    <property type="entry name" value="MFS general substrate transporter"/>
    <property type="match status" value="1"/>
</dbReference>
<dbReference type="InterPro" id="IPR036259">
    <property type="entry name" value="MFS_trans_sf"/>
</dbReference>